<keyword evidence="2" id="KW-1185">Reference proteome</keyword>
<accession>E3FEN5</accession>
<dbReference type="AlphaFoldDB" id="E3FEN5"/>
<dbReference type="HOGENOM" id="CLU_2738115_0_0_7"/>
<reference evidence="1 2" key="1">
    <citation type="journal article" date="2011" name="Mol. Biol. Evol.">
        <title>Comparative genomic analysis of fruiting body formation in Myxococcales.</title>
        <authorList>
            <person name="Huntley S."/>
            <person name="Hamann N."/>
            <person name="Wegener-Feldbrugge S."/>
            <person name="Treuner-Lange A."/>
            <person name="Kube M."/>
            <person name="Reinhardt R."/>
            <person name="Klages S."/>
            <person name="Muller R."/>
            <person name="Ronning C.M."/>
            <person name="Nierman W.C."/>
            <person name="Sogaard-Andersen L."/>
        </authorList>
    </citation>
    <scope>NUCLEOTIDE SEQUENCE [LARGE SCALE GENOMIC DNA]</scope>
    <source>
        <strain evidence="1 2">DW4/3-1</strain>
    </source>
</reference>
<proteinExistence type="predicted"/>
<dbReference type="EMBL" id="CP002271">
    <property type="protein sequence ID" value="ADO68866.1"/>
    <property type="molecule type" value="Genomic_DNA"/>
</dbReference>
<dbReference type="Proteomes" id="UP000001351">
    <property type="component" value="Chromosome"/>
</dbReference>
<dbReference type="KEGG" id="sur:STAUR_1062"/>
<name>E3FEN5_STIAD</name>
<sequence>MTLGLHQHLRKLVLTPSAAGSRPTGFSQVFYRSRSLGDVGADEPIRDDMTEANNHAAMIMRIGFKNLEGEM</sequence>
<gene>
    <name evidence="1" type="ordered locus">STAUR_1062</name>
</gene>
<organism evidence="1 2">
    <name type="scientific">Stigmatella aurantiaca (strain DW4/3-1)</name>
    <dbReference type="NCBI Taxonomy" id="378806"/>
    <lineage>
        <taxon>Bacteria</taxon>
        <taxon>Pseudomonadati</taxon>
        <taxon>Myxococcota</taxon>
        <taxon>Myxococcia</taxon>
        <taxon>Myxococcales</taxon>
        <taxon>Cystobacterineae</taxon>
        <taxon>Archangiaceae</taxon>
        <taxon>Stigmatella</taxon>
    </lineage>
</organism>
<protein>
    <submittedName>
        <fullName evidence="1">Uncharacterized protein</fullName>
    </submittedName>
</protein>
<evidence type="ECO:0000313" key="1">
    <source>
        <dbReference type="EMBL" id="ADO68866.1"/>
    </source>
</evidence>
<evidence type="ECO:0000313" key="2">
    <source>
        <dbReference type="Proteomes" id="UP000001351"/>
    </source>
</evidence>